<feature type="transmembrane region" description="Helical" evidence="1">
    <location>
        <begin position="38"/>
        <end position="56"/>
    </location>
</feature>
<name>A0ABW6PNP1_9NOCA</name>
<protein>
    <submittedName>
        <fullName evidence="2">Metal-dependent hydrolase</fullName>
    </submittedName>
</protein>
<dbReference type="EMBL" id="JBIAMX010000007">
    <property type="protein sequence ID" value="MFF0544029.1"/>
    <property type="molecule type" value="Genomic_DNA"/>
</dbReference>
<accession>A0ABW6PNP1</accession>
<feature type="transmembrane region" description="Helical" evidence="1">
    <location>
        <begin position="215"/>
        <end position="234"/>
    </location>
</feature>
<feature type="transmembrane region" description="Helical" evidence="1">
    <location>
        <begin position="141"/>
        <end position="162"/>
    </location>
</feature>
<keyword evidence="1" id="KW-0812">Transmembrane</keyword>
<dbReference type="InterPro" id="IPR007404">
    <property type="entry name" value="YdjM-like"/>
</dbReference>
<dbReference type="GO" id="GO:0016787">
    <property type="term" value="F:hydrolase activity"/>
    <property type="evidence" value="ECO:0007669"/>
    <property type="project" value="UniProtKB-KW"/>
</dbReference>
<evidence type="ECO:0000256" key="1">
    <source>
        <dbReference type="SAM" id="Phobius"/>
    </source>
</evidence>
<reference evidence="2 3" key="1">
    <citation type="submission" date="2024-10" db="EMBL/GenBank/DDBJ databases">
        <title>The Natural Products Discovery Center: Release of the First 8490 Sequenced Strains for Exploring Actinobacteria Biosynthetic Diversity.</title>
        <authorList>
            <person name="Kalkreuter E."/>
            <person name="Kautsar S.A."/>
            <person name="Yang D."/>
            <person name="Bader C.D."/>
            <person name="Teijaro C.N."/>
            <person name="Fluegel L."/>
            <person name="Davis C.M."/>
            <person name="Simpson J.R."/>
            <person name="Lauterbach L."/>
            <person name="Steele A.D."/>
            <person name="Gui C."/>
            <person name="Meng S."/>
            <person name="Li G."/>
            <person name="Viehrig K."/>
            <person name="Ye F."/>
            <person name="Su P."/>
            <person name="Kiefer A.F."/>
            <person name="Nichols A."/>
            <person name="Cepeda A.J."/>
            <person name="Yan W."/>
            <person name="Fan B."/>
            <person name="Jiang Y."/>
            <person name="Adhikari A."/>
            <person name="Zheng C.-J."/>
            <person name="Schuster L."/>
            <person name="Cowan T.M."/>
            <person name="Smanski M.J."/>
            <person name="Chevrette M.G."/>
            <person name="De Carvalho L.P.S."/>
            <person name="Shen B."/>
        </authorList>
    </citation>
    <scope>NUCLEOTIDE SEQUENCE [LARGE SCALE GENOMIC DNA]</scope>
    <source>
        <strain evidence="2 3">NPDC004045</strain>
    </source>
</reference>
<keyword evidence="1" id="KW-1133">Transmembrane helix</keyword>
<feature type="transmembrane region" description="Helical" evidence="1">
    <location>
        <begin position="111"/>
        <end position="129"/>
    </location>
</feature>
<keyword evidence="1" id="KW-0472">Membrane</keyword>
<feature type="transmembrane region" description="Helical" evidence="1">
    <location>
        <begin position="12"/>
        <end position="31"/>
    </location>
</feature>
<evidence type="ECO:0000313" key="2">
    <source>
        <dbReference type="EMBL" id="MFF0544029.1"/>
    </source>
</evidence>
<dbReference type="Proteomes" id="UP001601444">
    <property type="component" value="Unassembled WGS sequence"/>
</dbReference>
<comment type="caution">
    <text evidence="2">The sequence shown here is derived from an EMBL/GenBank/DDBJ whole genome shotgun (WGS) entry which is preliminary data.</text>
</comment>
<keyword evidence="3" id="KW-1185">Reference proteome</keyword>
<dbReference type="PANTHER" id="PTHR35531:SF1">
    <property type="entry name" value="INNER MEMBRANE PROTEIN YBCI-RELATED"/>
    <property type="match status" value="1"/>
</dbReference>
<organism evidence="2 3">
    <name type="scientific">Nocardia thailandica</name>
    <dbReference type="NCBI Taxonomy" id="257275"/>
    <lineage>
        <taxon>Bacteria</taxon>
        <taxon>Bacillati</taxon>
        <taxon>Actinomycetota</taxon>
        <taxon>Actinomycetes</taxon>
        <taxon>Mycobacteriales</taxon>
        <taxon>Nocardiaceae</taxon>
        <taxon>Nocardia</taxon>
    </lineage>
</organism>
<keyword evidence="2" id="KW-0378">Hydrolase</keyword>
<dbReference type="RefSeq" id="WP_043651712.1">
    <property type="nucleotide sequence ID" value="NZ_JBIAMX010000007.1"/>
</dbReference>
<gene>
    <name evidence="2" type="ORF">ACFYTF_14450</name>
</gene>
<evidence type="ECO:0000313" key="3">
    <source>
        <dbReference type="Proteomes" id="UP001601444"/>
    </source>
</evidence>
<dbReference type="PANTHER" id="PTHR35531">
    <property type="entry name" value="INNER MEMBRANE PROTEIN YBCI-RELATED"/>
    <property type="match status" value="1"/>
</dbReference>
<proteinExistence type="predicted"/>
<sequence length="238" mass="25531">MLGHSHATSGAMAWAATAAALPLTVATFPLFRMETTQFGIAELLMGTLLTAGAALLPDADHPSGTISHVLGPISHHACRFISWASGGHRHGTHSLLFVVLAVTATWAGEHWLGRPFTLALVFFLLALAVRSLHLCPPGKSLRTYGTVVVLATAGTFAVDHWIVDKPAWLPICVGLGCLAHLLGDCLTDRGCRLFWPLPLRTRVPLIDRTGNAVETWVISPLFVLGTMAALWYAIVHQP</sequence>
<dbReference type="Pfam" id="PF04307">
    <property type="entry name" value="YdjM"/>
    <property type="match status" value="1"/>
</dbReference>